<organism evidence="2 3">
    <name type="scientific">Enterobacter cloacae</name>
    <dbReference type="NCBI Taxonomy" id="550"/>
    <lineage>
        <taxon>Bacteria</taxon>
        <taxon>Pseudomonadati</taxon>
        <taxon>Pseudomonadota</taxon>
        <taxon>Gammaproteobacteria</taxon>
        <taxon>Enterobacterales</taxon>
        <taxon>Enterobacteriaceae</taxon>
        <taxon>Enterobacter</taxon>
        <taxon>Enterobacter cloacae complex</taxon>
    </lineage>
</organism>
<accession>A0A6S5KF66</accession>
<dbReference type="Proteomes" id="UP000515488">
    <property type="component" value="Chromosome"/>
</dbReference>
<evidence type="ECO:0000256" key="1">
    <source>
        <dbReference type="SAM" id="Phobius"/>
    </source>
</evidence>
<protein>
    <submittedName>
        <fullName evidence="2">Uncharacterized protein</fullName>
    </submittedName>
</protein>
<reference evidence="2 3" key="1">
    <citation type="submission" date="2019-12" db="EMBL/GenBank/DDBJ databases">
        <title>complete genome sequences of Enterobacter cloacae str. WP5-S18-CRE-02 isolated from wastewater treatment plant effluent.</title>
        <authorList>
            <person name="Sekizuka T."/>
            <person name="Itokawa K."/>
            <person name="Yatsu K."/>
            <person name="Inamine Y."/>
            <person name="Kuroda M."/>
        </authorList>
    </citation>
    <scope>NUCLEOTIDE SEQUENCE [LARGE SCALE GENOMIC DNA]</scope>
    <source>
        <strain evidence="2 3">WP5-S18-CRE-02</strain>
    </source>
</reference>
<dbReference type="EMBL" id="AP022126">
    <property type="protein sequence ID" value="BBS33789.1"/>
    <property type="molecule type" value="Genomic_DNA"/>
</dbReference>
<name>A0A6S5KF66_ENTCL</name>
<feature type="transmembrane region" description="Helical" evidence="1">
    <location>
        <begin position="6"/>
        <end position="21"/>
    </location>
</feature>
<keyword evidence="1" id="KW-1133">Transmembrane helix</keyword>
<gene>
    <name evidence="2" type="ORF">WP5S18C02_39950</name>
</gene>
<keyword evidence="1" id="KW-0472">Membrane</keyword>
<evidence type="ECO:0000313" key="2">
    <source>
        <dbReference type="EMBL" id="BBS33789.1"/>
    </source>
</evidence>
<proteinExistence type="predicted"/>
<dbReference type="AlphaFoldDB" id="A0A6S5KF66"/>
<keyword evidence="1" id="KW-0812">Transmembrane</keyword>
<evidence type="ECO:0000313" key="3">
    <source>
        <dbReference type="Proteomes" id="UP000515488"/>
    </source>
</evidence>
<sequence length="36" mass="4609">MIIALYWYLLFLFIWDAIRTFEKRRKTERKTESRDV</sequence>